<dbReference type="PROSITE" id="PS00108">
    <property type="entry name" value="PROTEIN_KINASE_ST"/>
    <property type="match status" value="1"/>
</dbReference>
<evidence type="ECO:0000256" key="2">
    <source>
        <dbReference type="ARBA" id="ARBA00022741"/>
    </source>
</evidence>
<evidence type="ECO:0000313" key="9">
    <source>
        <dbReference type="Proteomes" id="UP000008743"/>
    </source>
</evidence>
<dbReference type="InterPro" id="IPR011009">
    <property type="entry name" value="Kinase-like_dom_sf"/>
</dbReference>
<feature type="region of interest" description="Disordered" evidence="6">
    <location>
        <begin position="791"/>
        <end position="829"/>
    </location>
</feature>
<dbReference type="AlphaFoldDB" id="A0A0D2UAG7"/>
<dbReference type="InterPro" id="IPR017441">
    <property type="entry name" value="Protein_kinase_ATP_BS"/>
</dbReference>
<keyword evidence="2 5" id="KW-0547">Nucleotide-binding</keyword>
<feature type="region of interest" description="Disordered" evidence="6">
    <location>
        <begin position="156"/>
        <end position="176"/>
    </location>
</feature>
<keyword evidence="9" id="KW-1185">Reference proteome</keyword>
<dbReference type="eggNOG" id="KOG0198">
    <property type="taxonomic scope" value="Eukaryota"/>
</dbReference>
<dbReference type="Proteomes" id="UP000008743">
    <property type="component" value="Unassembled WGS sequence"/>
</dbReference>
<feature type="region of interest" description="Disordered" evidence="6">
    <location>
        <begin position="188"/>
        <end position="342"/>
    </location>
</feature>
<feature type="compositionally biased region" description="Polar residues" evidence="6">
    <location>
        <begin position="806"/>
        <end position="829"/>
    </location>
</feature>
<dbReference type="GO" id="GO:0005524">
    <property type="term" value="F:ATP binding"/>
    <property type="evidence" value="ECO:0007669"/>
    <property type="project" value="UniProtKB-UniRule"/>
</dbReference>
<organism evidence="8 9">
    <name type="scientific">Capsaspora owczarzaki (strain ATCC 30864)</name>
    <dbReference type="NCBI Taxonomy" id="595528"/>
    <lineage>
        <taxon>Eukaryota</taxon>
        <taxon>Filasterea</taxon>
        <taxon>Capsaspora</taxon>
    </lineage>
</organism>
<evidence type="ECO:0000256" key="4">
    <source>
        <dbReference type="ARBA" id="ARBA00022840"/>
    </source>
</evidence>
<dbReference type="InterPro" id="IPR008271">
    <property type="entry name" value="Ser/Thr_kinase_AS"/>
</dbReference>
<feature type="region of interest" description="Disordered" evidence="6">
    <location>
        <begin position="867"/>
        <end position="891"/>
    </location>
</feature>
<feature type="region of interest" description="Disordered" evidence="6">
    <location>
        <begin position="1"/>
        <end position="137"/>
    </location>
</feature>
<evidence type="ECO:0000256" key="6">
    <source>
        <dbReference type="SAM" id="MobiDB-lite"/>
    </source>
</evidence>
<dbReference type="OrthoDB" id="266718at2759"/>
<evidence type="ECO:0000256" key="1">
    <source>
        <dbReference type="ARBA" id="ARBA00022679"/>
    </source>
</evidence>
<dbReference type="InterPro" id="IPR050538">
    <property type="entry name" value="MAP_kinase_kinase_kinase"/>
</dbReference>
<dbReference type="CDD" id="cd06606">
    <property type="entry name" value="STKc_MAPKKK"/>
    <property type="match status" value="1"/>
</dbReference>
<feature type="compositionally biased region" description="Low complexity" evidence="6">
    <location>
        <begin position="192"/>
        <end position="217"/>
    </location>
</feature>
<feature type="compositionally biased region" description="Polar residues" evidence="6">
    <location>
        <begin position="95"/>
        <end position="106"/>
    </location>
</feature>
<dbReference type="Pfam" id="PF00069">
    <property type="entry name" value="Pkinase"/>
    <property type="match status" value="1"/>
</dbReference>
<feature type="domain" description="Protein kinase" evidence="7">
    <location>
        <begin position="527"/>
        <end position="781"/>
    </location>
</feature>
<dbReference type="GO" id="GO:0004672">
    <property type="term" value="F:protein kinase activity"/>
    <property type="evidence" value="ECO:0007669"/>
    <property type="project" value="InterPro"/>
</dbReference>
<name>A0A0D2UAG7_CAPO3</name>
<dbReference type="EMBL" id="KE346363">
    <property type="protein sequence ID" value="KJE92031.1"/>
    <property type="molecule type" value="Genomic_DNA"/>
</dbReference>
<dbReference type="InterPro" id="IPR000719">
    <property type="entry name" value="Prot_kinase_dom"/>
</dbReference>
<evidence type="ECO:0000259" key="7">
    <source>
        <dbReference type="PROSITE" id="PS50011"/>
    </source>
</evidence>
<gene>
    <name evidence="8" type="ORF">CAOG_003065</name>
</gene>
<dbReference type="SUPFAM" id="SSF56112">
    <property type="entry name" value="Protein kinase-like (PK-like)"/>
    <property type="match status" value="1"/>
</dbReference>
<feature type="compositionally biased region" description="Low complexity" evidence="6">
    <location>
        <begin position="111"/>
        <end position="137"/>
    </location>
</feature>
<sequence length="1080" mass="111736">MDGPPRLADLAVGPAGRVTAAGSYSSSGDHGPTTTAAASSSSFSDTGGKFDVGHHPSVSYSYSESSSSSSSSSSKSALGGHVGASQSGAAVPRSPATNNPAASSIDNGIYSAVSAPGAGAGAGAAASAAGRRSSGGAMVLPSSLSLSALSSLAAGGSLSPQALSSTGSLSSSSSSLLQATSLLPGSAAHAQPLLHSHQPSSHPLHSSASPLPSHFHPAQYPAVPSQFHGSHLHQQHPAAYTPHVYPSQQQLQQAQSPASAHHSFTAPSSTAQPQGSSSSSSPPSLAMSSATQTIRRRARSSSSSSVVPPGALSRWTGGAVTPTAMSASTSSLTRSHTSSSLASTAMQSSTSVTATGFLPSSLAGSSPSLLHSQQSPPTTTTSVLRNNPSINSSNSSSTSSISVSGNMPSGSLPLYKPMLETFQRDSTLSELTEPADHDHALDDSSQLALELAADSYILSNSTSCSSLSAMAGPPLPISSNLDELVRRFEASQVSPFRYLTEDDDSARTTSESDSETRRYQSPLELTWQRGDLLGQGAFGKVYRGLLPTGEFVAVKQVELDQEHLGEIRALEKEVRLLSALSHPNIVRYITTQTDQANLYILLEYVPGGSIASLLSKFGLLNVEVVSNYTRQILAGLVYLHDNNIVHLDIKGANILVDNNGVIKLADFGASGRLAVTYSLNTRALRGTPYWMAPEIIRQETYGKSADIWSLGCTVVEMLTGKPPWCNFKDYVPAMFHIATSSNIPDIPESLSAEGRNLLLQCFQRIPEHRPTAAMLITHDFVRMRGRSLHRSSSLSSHSSRALPIRSPSSSNLAGISHTQLGRSPSTRTRALSNTDVIVGHTSASSSPSTPTQNSGFGYTTAAAEEQTGLSRRHASLHGSATDIAEETGGGPTIPPRIAALAGVSPASRTISASRKLRNSFSSPLAIAGNALPEALPIPVGMNPPPATGLAGSTASMAGSVTASSVGGIAYPLSPKMTPQNRLHRLGGLSAEALESSPPFAQHATAQYTPSAHAAVLAHYLQHQRTPGSQSSPFGSASSSLNVSPSGSIDSALYAFDIEGNEALEDVPNTQPVVRLHSVAV</sequence>
<feature type="compositionally biased region" description="Low complexity" evidence="6">
    <location>
        <begin position="57"/>
        <end position="76"/>
    </location>
</feature>
<evidence type="ECO:0000256" key="3">
    <source>
        <dbReference type="ARBA" id="ARBA00022777"/>
    </source>
</evidence>
<feature type="compositionally biased region" description="Low complexity" evidence="6">
    <location>
        <begin position="33"/>
        <end position="42"/>
    </location>
</feature>
<keyword evidence="4 5" id="KW-0067">ATP-binding</keyword>
<feature type="binding site" evidence="5">
    <location>
        <position position="555"/>
    </location>
    <ligand>
        <name>ATP</name>
        <dbReference type="ChEBI" id="CHEBI:30616"/>
    </ligand>
</feature>
<feature type="compositionally biased region" description="Low complexity" evidence="6">
    <location>
        <begin position="791"/>
        <end position="800"/>
    </location>
</feature>
<proteinExistence type="predicted"/>
<protein>
    <submittedName>
        <fullName evidence="8">STE/STE11 protein kinase, variant</fullName>
    </submittedName>
</protein>
<evidence type="ECO:0000313" key="8">
    <source>
        <dbReference type="EMBL" id="KJE92031.1"/>
    </source>
</evidence>
<keyword evidence="1" id="KW-0808">Transferase</keyword>
<feature type="region of interest" description="Disordered" evidence="6">
    <location>
        <begin position="362"/>
        <end position="405"/>
    </location>
</feature>
<accession>A0A0D2UAG7</accession>
<keyword evidence="3 8" id="KW-0418">Kinase</keyword>
<reference evidence="9" key="1">
    <citation type="submission" date="2011-02" db="EMBL/GenBank/DDBJ databases">
        <title>The Genome Sequence of Capsaspora owczarzaki ATCC 30864.</title>
        <authorList>
            <person name="Russ C."/>
            <person name="Cuomo C."/>
            <person name="Burger G."/>
            <person name="Gray M.W."/>
            <person name="Holland P.W.H."/>
            <person name="King N."/>
            <person name="Lang F.B.F."/>
            <person name="Roger A.J."/>
            <person name="Ruiz-Trillo I."/>
            <person name="Young S.K."/>
            <person name="Zeng Q."/>
            <person name="Gargeya S."/>
            <person name="Alvarado L."/>
            <person name="Berlin A."/>
            <person name="Chapman S.B."/>
            <person name="Chen Z."/>
            <person name="Freedman E."/>
            <person name="Gellesch M."/>
            <person name="Goldberg J."/>
            <person name="Griggs A."/>
            <person name="Gujja S."/>
            <person name="Heilman E."/>
            <person name="Heiman D."/>
            <person name="Howarth C."/>
            <person name="Mehta T."/>
            <person name="Neiman D."/>
            <person name="Pearson M."/>
            <person name="Roberts A."/>
            <person name="Saif S."/>
            <person name="Shea T."/>
            <person name="Shenoy N."/>
            <person name="Sisk P."/>
            <person name="Stolte C."/>
            <person name="Sykes S."/>
            <person name="White J."/>
            <person name="Yandava C."/>
            <person name="Haas B."/>
            <person name="Nusbaum C."/>
            <person name="Birren B."/>
        </authorList>
    </citation>
    <scope>NUCLEOTIDE SEQUENCE</scope>
    <source>
        <strain evidence="9">ATCC 30864</strain>
    </source>
</reference>
<feature type="compositionally biased region" description="Low complexity" evidence="6">
    <location>
        <begin position="246"/>
        <end position="293"/>
    </location>
</feature>
<feature type="region of interest" description="Disordered" evidence="6">
    <location>
        <begin position="499"/>
        <end position="519"/>
    </location>
</feature>
<dbReference type="Gene3D" id="1.10.510.10">
    <property type="entry name" value="Transferase(Phosphotransferase) domain 1"/>
    <property type="match status" value="1"/>
</dbReference>
<feature type="compositionally biased region" description="Low complexity" evidence="6">
    <location>
        <begin position="319"/>
        <end position="342"/>
    </location>
</feature>
<dbReference type="PROSITE" id="PS00107">
    <property type="entry name" value="PROTEIN_KINASE_ATP"/>
    <property type="match status" value="1"/>
</dbReference>
<dbReference type="PROSITE" id="PS50011">
    <property type="entry name" value="PROTEIN_KINASE_DOM"/>
    <property type="match status" value="1"/>
</dbReference>
<dbReference type="SMART" id="SM00220">
    <property type="entry name" value="S_TKc"/>
    <property type="match status" value="1"/>
</dbReference>
<dbReference type="PANTHER" id="PTHR48016">
    <property type="entry name" value="MAP KINASE KINASE KINASE SSK2-RELATED-RELATED"/>
    <property type="match status" value="1"/>
</dbReference>
<evidence type="ECO:0000256" key="5">
    <source>
        <dbReference type="PROSITE-ProRule" id="PRU10141"/>
    </source>
</evidence>
<dbReference type="PANTHER" id="PTHR48016:SF56">
    <property type="entry name" value="MAPKK KINASE"/>
    <property type="match status" value="1"/>
</dbReference>